<dbReference type="GO" id="GO:0004553">
    <property type="term" value="F:hydrolase activity, hydrolyzing O-glycosyl compounds"/>
    <property type="evidence" value="ECO:0007669"/>
    <property type="project" value="InterPro"/>
</dbReference>
<name>A0AAJ0BG99_9PEZI</name>
<proteinExistence type="inferred from homology"/>
<keyword evidence="3 5" id="KW-0378">Hydrolase</keyword>
<evidence type="ECO:0000256" key="3">
    <source>
        <dbReference type="ARBA" id="ARBA00022801"/>
    </source>
</evidence>
<reference evidence="7" key="1">
    <citation type="submission" date="2023-06" db="EMBL/GenBank/DDBJ databases">
        <title>Genome-scale phylogeny and comparative genomics of the fungal order Sordariales.</title>
        <authorList>
            <consortium name="Lawrence Berkeley National Laboratory"/>
            <person name="Hensen N."/>
            <person name="Bonometti L."/>
            <person name="Westerberg I."/>
            <person name="Brannstrom I.O."/>
            <person name="Guillou S."/>
            <person name="Cros-Aarteil S."/>
            <person name="Calhoun S."/>
            <person name="Haridas S."/>
            <person name="Kuo A."/>
            <person name="Mondo S."/>
            <person name="Pangilinan J."/>
            <person name="Riley R."/>
            <person name="Labutti K."/>
            <person name="Andreopoulos B."/>
            <person name="Lipzen A."/>
            <person name="Chen C."/>
            <person name="Yanf M."/>
            <person name="Daum C."/>
            <person name="Ng V."/>
            <person name="Clum A."/>
            <person name="Steindorff A."/>
            <person name="Ohm R."/>
            <person name="Martin F."/>
            <person name="Silar P."/>
            <person name="Natvig D."/>
            <person name="Lalanne C."/>
            <person name="Gautier V."/>
            <person name="Ament-Velasquez S.L."/>
            <person name="Kruys A."/>
            <person name="Hutchinson M.I."/>
            <person name="Powell A.J."/>
            <person name="Barry K."/>
            <person name="Miller A.N."/>
            <person name="Grigoriev I.V."/>
            <person name="Debuchy R."/>
            <person name="Gladieux P."/>
            <person name="Thoren M.H."/>
            <person name="Johannesson H."/>
        </authorList>
    </citation>
    <scope>NUCLEOTIDE SEQUENCE</scope>
    <source>
        <strain evidence="7">PSN4</strain>
    </source>
</reference>
<dbReference type="PANTHER" id="PTHR43817:SF1">
    <property type="entry name" value="HYDROLASE, FAMILY 43, PUTATIVE (AFU_ORTHOLOGUE AFUA_3G01660)-RELATED"/>
    <property type="match status" value="1"/>
</dbReference>
<dbReference type="CDD" id="cd18820">
    <property type="entry name" value="GH43_LbAraf43-like"/>
    <property type="match status" value="1"/>
</dbReference>
<sequence length="327" mass="35417">MKSPILALLALSVLAVLTNGTGTFSNPLRTRNGSDPFIVFVDGYYYLMTTTWTDVQLTRAPTLDGLKTGETRTLYTMANPNPNGGNDVWAPELHRVNGTWYVYFSEGRKSWVLTGGPEPWGTYDNKIQVHQEWGIDSTLVEIPSRGTYYVWSCMSAWNGEDLQSLCIAPLVNGTSIGPWSVLSRPTEPWERIGVPVNEGPAGLNHAGRTWVAYSASFCKTPDYSVAALRWDGVGDPLEAGSWTKSGGPLFQSARGEYGTAHNGFFTSPDGTEIWNVYHATQNANGSCGADRQTFAQKVGWKADGSPDLGVPAVAGEVLQAPSGEKAV</sequence>
<dbReference type="EMBL" id="MU839831">
    <property type="protein sequence ID" value="KAK1756694.1"/>
    <property type="molecule type" value="Genomic_DNA"/>
</dbReference>
<keyword evidence="2 6" id="KW-0732">Signal</keyword>
<dbReference type="InterPro" id="IPR023296">
    <property type="entry name" value="Glyco_hydro_beta-prop_sf"/>
</dbReference>
<evidence type="ECO:0000313" key="7">
    <source>
        <dbReference type="EMBL" id="KAK1756694.1"/>
    </source>
</evidence>
<dbReference type="AlphaFoldDB" id="A0AAJ0BG99"/>
<protein>
    <submittedName>
        <fullName evidence="7">Arabinanase/levansucrase/invertase</fullName>
    </submittedName>
</protein>
<evidence type="ECO:0000256" key="2">
    <source>
        <dbReference type="ARBA" id="ARBA00022729"/>
    </source>
</evidence>
<organism evidence="7 8">
    <name type="scientific">Echria macrotheca</name>
    <dbReference type="NCBI Taxonomy" id="438768"/>
    <lineage>
        <taxon>Eukaryota</taxon>
        <taxon>Fungi</taxon>
        <taxon>Dikarya</taxon>
        <taxon>Ascomycota</taxon>
        <taxon>Pezizomycotina</taxon>
        <taxon>Sordariomycetes</taxon>
        <taxon>Sordariomycetidae</taxon>
        <taxon>Sordariales</taxon>
        <taxon>Schizotheciaceae</taxon>
        <taxon>Echria</taxon>
    </lineage>
</organism>
<dbReference type="Proteomes" id="UP001239445">
    <property type="component" value="Unassembled WGS sequence"/>
</dbReference>
<dbReference type="Pfam" id="PF04616">
    <property type="entry name" value="Glyco_hydro_43"/>
    <property type="match status" value="1"/>
</dbReference>
<evidence type="ECO:0000256" key="4">
    <source>
        <dbReference type="ARBA" id="ARBA00023295"/>
    </source>
</evidence>
<evidence type="ECO:0000256" key="5">
    <source>
        <dbReference type="RuleBase" id="RU361187"/>
    </source>
</evidence>
<accession>A0AAJ0BG99</accession>
<dbReference type="PANTHER" id="PTHR43817">
    <property type="entry name" value="GLYCOSYL HYDROLASE"/>
    <property type="match status" value="1"/>
</dbReference>
<gene>
    <name evidence="7" type="ORF">QBC47DRAFT_443193</name>
</gene>
<dbReference type="InterPro" id="IPR006710">
    <property type="entry name" value="Glyco_hydro_43"/>
</dbReference>
<evidence type="ECO:0000313" key="8">
    <source>
        <dbReference type="Proteomes" id="UP001239445"/>
    </source>
</evidence>
<dbReference type="Gene3D" id="2.115.10.20">
    <property type="entry name" value="Glycosyl hydrolase domain, family 43"/>
    <property type="match status" value="1"/>
</dbReference>
<comment type="similarity">
    <text evidence="1 5">Belongs to the glycosyl hydrolase 43 family.</text>
</comment>
<comment type="caution">
    <text evidence="7">The sequence shown here is derived from an EMBL/GenBank/DDBJ whole genome shotgun (WGS) entry which is preliminary data.</text>
</comment>
<keyword evidence="8" id="KW-1185">Reference proteome</keyword>
<keyword evidence="4 5" id="KW-0326">Glycosidase</keyword>
<dbReference type="GO" id="GO:0005975">
    <property type="term" value="P:carbohydrate metabolic process"/>
    <property type="evidence" value="ECO:0007669"/>
    <property type="project" value="InterPro"/>
</dbReference>
<feature type="chain" id="PRO_5042617128" evidence="6">
    <location>
        <begin position="21"/>
        <end position="327"/>
    </location>
</feature>
<evidence type="ECO:0000256" key="1">
    <source>
        <dbReference type="ARBA" id="ARBA00009865"/>
    </source>
</evidence>
<dbReference type="SUPFAM" id="SSF75005">
    <property type="entry name" value="Arabinanase/levansucrase/invertase"/>
    <property type="match status" value="1"/>
</dbReference>
<feature type="signal peptide" evidence="6">
    <location>
        <begin position="1"/>
        <end position="20"/>
    </location>
</feature>
<evidence type="ECO:0000256" key="6">
    <source>
        <dbReference type="SAM" id="SignalP"/>
    </source>
</evidence>